<evidence type="ECO:0000256" key="6">
    <source>
        <dbReference type="ARBA" id="ARBA00023098"/>
    </source>
</evidence>
<dbReference type="InterPro" id="IPR009081">
    <property type="entry name" value="PP-bd_ACP"/>
</dbReference>
<dbReference type="GO" id="GO:0000036">
    <property type="term" value="F:acyl carrier activity"/>
    <property type="evidence" value="ECO:0007669"/>
    <property type="project" value="UniProtKB-UniRule"/>
</dbReference>
<dbReference type="GO" id="GO:0009245">
    <property type="term" value="P:lipid A biosynthetic process"/>
    <property type="evidence" value="ECO:0007669"/>
    <property type="project" value="TreeGrafter"/>
</dbReference>
<evidence type="ECO:0000256" key="2">
    <source>
        <dbReference type="ARBA" id="ARBA00022450"/>
    </source>
</evidence>
<evidence type="ECO:0000313" key="12">
    <source>
        <dbReference type="EMBL" id="MBR0575291.1"/>
    </source>
</evidence>
<dbReference type="NCBIfam" id="NF002150">
    <property type="entry name" value="PRK00982.1-4"/>
    <property type="match status" value="1"/>
</dbReference>
<feature type="domain" description="Carrier" evidence="11">
    <location>
        <begin position="1"/>
        <end position="73"/>
    </location>
</feature>
<dbReference type="NCBIfam" id="NF002148">
    <property type="entry name" value="PRK00982.1-2"/>
    <property type="match status" value="1"/>
</dbReference>
<evidence type="ECO:0000256" key="3">
    <source>
        <dbReference type="ARBA" id="ARBA00022516"/>
    </source>
</evidence>
<dbReference type="Proteomes" id="UP000675379">
    <property type="component" value="Unassembled WGS sequence"/>
</dbReference>
<dbReference type="RefSeq" id="WP_211799798.1">
    <property type="nucleotide sequence ID" value="NZ_JAGSCS010000002.1"/>
</dbReference>
<evidence type="ECO:0000256" key="8">
    <source>
        <dbReference type="HAMAP-Rule" id="MF_01217"/>
    </source>
</evidence>
<evidence type="ECO:0000313" key="13">
    <source>
        <dbReference type="Proteomes" id="UP000675379"/>
    </source>
</evidence>
<comment type="caution">
    <text evidence="12">The sequence shown here is derived from an EMBL/GenBank/DDBJ whole genome shotgun (WGS) entry which is preliminary data.</text>
</comment>
<dbReference type="GO" id="GO:0005829">
    <property type="term" value="C:cytosol"/>
    <property type="evidence" value="ECO:0007669"/>
    <property type="project" value="TreeGrafter"/>
</dbReference>
<accession>A0A941HPA9</accession>
<keyword evidence="5 8" id="KW-0276">Fatty acid metabolism</keyword>
<evidence type="ECO:0000256" key="9">
    <source>
        <dbReference type="NCBIfam" id="TIGR00517"/>
    </source>
</evidence>
<keyword evidence="6 8" id="KW-0443">Lipid metabolism</keyword>
<dbReference type="InterPro" id="IPR006162">
    <property type="entry name" value="Ppantetheine_attach_site"/>
</dbReference>
<dbReference type="PANTHER" id="PTHR20863">
    <property type="entry name" value="ACYL CARRIER PROTEIN"/>
    <property type="match status" value="1"/>
</dbReference>
<reference evidence="12" key="1">
    <citation type="submission" date="2021-04" db="EMBL/GenBank/DDBJ databases">
        <title>Proteiniclasticum sedimins sp. nov., an obligate anaerobic bacterium isolated from anaerobic sludge.</title>
        <authorList>
            <person name="Liu J."/>
        </authorList>
    </citation>
    <scope>NUCLEOTIDE SEQUENCE</scope>
    <source>
        <strain evidence="12">BAD-10</strain>
    </source>
</reference>
<keyword evidence="13" id="KW-1185">Reference proteome</keyword>
<evidence type="ECO:0000256" key="10">
    <source>
        <dbReference type="RuleBase" id="RU003545"/>
    </source>
</evidence>
<dbReference type="Gene3D" id="1.10.1200.10">
    <property type="entry name" value="ACP-like"/>
    <property type="match status" value="1"/>
</dbReference>
<sequence>MIFEKVQEVLAKELSMDKGEILLESSFEDLGIDSLDLVELVMQLEEEFDITIDEAEGLKTIKEVVDYIAAKVG</sequence>
<dbReference type="GO" id="GO:0031177">
    <property type="term" value="F:phosphopantetheine binding"/>
    <property type="evidence" value="ECO:0007669"/>
    <property type="project" value="InterPro"/>
</dbReference>
<dbReference type="InterPro" id="IPR036736">
    <property type="entry name" value="ACP-like_sf"/>
</dbReference>
<dbReference type="PROSITE" id="PS00012">
    <property type="entry name" value="PHOSPHOPANTETHEINE"/>
    <property type="match status" value="1"/>
</dbReference>
<dbReference type="SUPFAM" id="SSF47336">
    <property type="entry name" value="ACP-like"/>
    <property type="match status" value="1"/>
</dbReference>
<dbReference type="AlphaFoldDB" id="A0A941HPA9"/>
<comment type="subcellular location">
    <subcellularLocation>
        <location evidence="8">Cytoplasm</location>
    </subcellularLocation>
</comment>
<protein>
    <recommendedName>
        <fullName evidence="8 9">Acyl carrier protein</fullName>
        <shortName evidence="8">ACP</shortName>
    </recommendedName>
</protein>
<dbReference type="GO" id="GO:0000035">
    <property type="term" value="F:acyl binding"/>
    <property type="evidence" value="ECO:0007669"/>
    <property type="project" value="TreeGrafter"/>
</dbReference>
<dbReference type="NCBIfam" id="TIGR00517">
    <property type="entry name" value="acyl_carrier"/>
    <property type="match status" value="1"/>
</dbReference>
<organism evidence="12 13">
    <name type="scientific">Proteiniclasticum sediminis</name>
    <dbReference type="NCBI Taxonomy" id="2804028"/>
    <lineage>
        <taxon>Bacteria</taxon>
        <taxon>Bacillati</taxon>
        <taxon>Bacillota</taxon>
        <taxon>Clostridia</taxon>
        <taxon>Eubacteriales</taxon>
        <taxon>Clostridiaceae</taxon>
        <taxon>Proteiniclasticum</taxon>
    </lineage>
</organism>
<comment type="PTM">
    <text evidence="8">4'-phosphopantetheine is transferred from CoA to a specific serine of apo-ACP by AcpS. This modification is essential for activity because fatty acids are bound in thioester linkage to the sulfhydryl of the prosthetic group.</text>
</comment>
<dbReference type="GO" id="GO:0016020">
    <property type="term" value="C:membrane"/>
    <property type="evidence" value="ECO:0007669"/>
    <property type="project" value="GOC"/>
</dbReference>
<evidence type="ECO:0000256" key="1">
    <source>
        <dbReference type="ARBA" id="ARBA00003180"/>
    </source>
</evidence>
<comment type="function">
    <text evidence="1 8 10">Carrier of the growing fatty acid chain in fatty acid biosynthesis.</text>
</comment>
<keyword evidence="8" id="KW-0963">Cytoplasm</keyword>
<name>A0A941HPA9_9CLOT</name>
<evidence type="ECO:0000259" key="11">
    <source>
        <dbReference type="PROSITE" id="PS50075"/>
    </source>
</evidence>
<feature type="modified residue" description="O-(pantetheine 4'-phosphoryl)serine" evidence="8">
    <location>
        <position position="34"/>
    </location>
</feature>
<evidence type="ECO:0000256" key="5">
    <source>
        <dbReference type="ARBA" id="ARBA00022832"/>
    </source>
</evidence>
<dbReference type="EMBL" id="JAGSCS010000002">
    <property type="protein sequence ID" value="MBR0575291.1"/>
    <property type="molecule type" value="Genomic_DNA"/>
</dbReference>
<keyword evidence="3 8" id="KW-0444">Lipid biosynthesis</keyword>
<evidence type="ECO:0000256" key="7">
    <source>
        <dbReference type="ARBA" id="ARBA00023160"/>
    </source>
</evidence>
<comment type="pathway">
    <text evidence="8 10">Lipid metabolism; fatty acid biosynthesis.</text>
</comment>
<dbReference type="Pfam" id="PF00550">
    <property type="entry name" value="PP-binding"/>
    <property type="match status" value="1"/>
</dbReference>
<proteinExistence type="inferred from homology"/>
<evidence type="ECO:0000256" key="4">
    <source>
        <dbReference type="ARBA" id="ARBA00022553"/>
    </source>
</evidence>
<dbReference type="InterPro" id="IPR020806">
    <property type="entry name" value="PKS_PP-bd"/>
</dbReference>
<comment type="similarity">
    <text evidence="8">Belongs to the acyl carrier protein (ACP) family.</text>
</comment>
<keyword evidence="7 8" id="KW-0275">Fatty acid biosynthesis</keyword>
<keyword evidence="4 8" id="KW-0597">Phosphoprotein</keyword>
<dbReference type="HAMAP" id="MF_01217">
    <property type="entry name" value="Acyl_carrier"/>
    <property type="match status" value="1"/>
</dbReference>
<comment type="PTM">
    <text evidence="10">4'-phosphopantetheine is transferred from CoA to a specific serine of apo-ACP by acpS.</text>
</comment>
<dbReference type="InterPro" id="IPR003231">
    <property type="entry name" value="ACP"/>
</dbReference>
<dbReference type="PROSITE" id="PS50075">
    <property type="entry name" value="CARRIER"/>
    <property type="match status" value="1"/>
</dbReference>
<dbReference type="SMART" id="SM00823">
    <property type="entry name" value="PKS_PP"/>
    <property type="match status" value="1"/>
</dbReference>
<keyword evidence="2 8" id="KW-0596">Phosphopantetheine</keyword>
<gene>
    <name evidence="8 12" type="primary">acpP</name>
    <name evidence="12" type="ORF">KCG48_02945</name>
</gene>
<dbReference type="PANTHER" id="PTHR20863:SF76">
    <property type="entry name" value="CARRIER DOMAIN-CONTAINING PROTEIN"/>
    <property type="match status" value="1"/>
</dbReference>